<dbReference type="Gene3D" id="2.60.40.10">
    <property type="entry name" value="Immunoglobulins"/>
    <property type="match status" value="1"/>
</dbReference>
<proteinExistence type="predicted"/>
<dbReference type="SUPFAM" id="SSF49265">
    <property type="entry name" value="Fibronectin type III"/>
    <property type="match status" value="1"/>
</dbReference>
<gene>
    <name evidence="2" type="ORF">UFOPK2265_00374</name>
</gene>
<dbReference type="Gene3D" id="2.120.10.70">
    <property type="entry name" value="Fucose-specific lectin"/>
    <property type="match status" value="1"/>
</dbReference>
<dbReference type="CDD" id="cd00063">
    <property type="entry name" value="FN3"/>
    <property type="match status" value="1"/>
</dbReference>
<organism evidence="2">
    <name type="scientific">freshwater metagenome</name>
    <dbReference type="NCBI Taxonomy" id="449393"/>
    <lineage>
        <taxon>unclassified sequences</taxon>
        <taxon>metagenomes</taxon>
        <taxon>ecological metagenomes</taxon>
    </lineage>
</organism>
<evidence type="ECO:0000313" key="2">
    <source>
        <dbReference type="EMBL" id="CAB4654593.1"/>
    </source>
</evidence>
<dbReference type="SMART" id="SM00060">
    <property type="entry name" value="FN3"/>
    <property type="match status" value="1"/>
</dbReference>
<dbReference type="PROSITE" id="PS50853">
    <property type="entry name" value="FN3"/>
    <property type="match status" value="1"/>
</dbReference>
<feature type="domain" description="Fibronectin type-III" evidence="1">
    <location>
        <begin position="330"/>
        <end position="419"/>
    </location>
</feature>
<dbReference type="InterPro" id="IPR013783">
    <property type="entry name" value="Ig-like_fold"/>
</dbReference>
<protein>
    <submittedName>
        <fullName evidence="2">Unannotated protein</fullName>
    </submittedName>
</protein>
<dbReference type="EMBL" id="CAEZWP010000010">
    <property type="protein sequence ID" value="CAB4654593.1"/>
    <property type="molecule type" value="Genomic_DNA"/>
</dbReference>
<name>A0A6J6L1J3_9ZZZZ</name>
<dbReference type="AlphaFoldDB" id="A0A6J6L1J3"/>
<evidence type="ECO:0000259" key="1">
    <source>
        <dbReference type="PROSITE" id="PS50853"/>
    </source>
</evidence>
<reference evidence="2" key="1">
    <citation type="submission" date="2020-05" db="EMBL/GenBank/DDBJ databases">
        <authorList>
            <person name="Chiriac C."/>
            <person name="Salcher M."/>
            <person name="Ghai R."/>
            <person name="Kavagutti S V."/>
        </authorList>
    </citation>
    <scope>NUCLEOTIDE SEQUENCE</scope>
</reference>
<accession>A0A6J6L1J3</accession>
<sequence>MRAIHFKHLRVAVILAALVGSLLNAPSAQALFLKIPGTQWGHIYAGTNPVTTTTPRPKSAVGVAKSTFNVTYNNFPDWAKKEVQAAVDIWSANFASSVPVSIDASWGRSSSWGVLGSARPVNFFSSFAGAPDQSLWYTSALANALAGKDLDKANPDIIIQVNSSGGWNTRGDGMPSQREYDLRSVFLHEIAHGIGFLSNDAYDTNFGVASLDQPTPYDAYAQTIDGKRLADLPTPSNELAQALTAPLFWSGANAIKANGGVKPKLYTPLRYEPGSSTSHLDEATFSKSGLDSVMTPNLDPGEIFAEPGPLLLAMIEDMRSKPPVGIATGLPLVPRNVQAFTADSSALITFDPPVNLRTAQVSEYIIKNLKTGVEKSALSSPVVVSGLKNGVSYTFTVVAKNTLGLSEAATTKATIPQAGWKSTVLDNGADGKSVASATFNGKPAIAYTDTKSGDLKLATFDGKVWKKVTVDGAGGTSGRTSHSINSPVSLCVNGSGTKQLLHIFYSDASDKDLRYATYNGKSFVFEVVDGDGPVVNNYEDSKRVRTSSDVSVTNACVATANGVQVFYRDESQGILLGAVKTGTNPWVYELVDGDRKTDGRSTGDVGFHLQAIFDGSKTYVVYDSVVTLNQKKEISSGAVRIAIRAGSDSTAWSYQSFDISTDDASIFGYDVAIARVSGDVMVTWLATSITSFPKPNQIRWAMLSAPLAISKSTTENFGTPGAYLSIDGKTIVFNCQERLCALDTSKAVAGQSAIRLVRSSQGAEPTQSAWVTVNKVKYLLATVNNKLALLKP</sequence>
<dbReference type="InterPro" id="IPR036116">
    <property type="entry name" value="FN3_sf"/>
</dbReference>
<dbReference type="SUPFAM" id="SSF89372">
    <property type="entry name" value="Fucose-specific lectin"/>
    <property type="match status" value="1"/>
</dbReference>
<dbReference type="InterPro" id="IPR003961">
    <property type="entry name" value="FN3_dom"/>
</dbReference>
<dbReference type="SUPFAM" id="SSF55486">
    <property type="entry name" value="Metalloproteases ('zincins'), catalytic domain"/>
    <property type="match status" value="1"/>
</dbReference>